<dbReference type="STRING" id="1081102.A0A167N9K4"/>
<dbReference type="InterPro" id="IPR025363">
    <property type="entry name" value="DUF4267"/>
</dbReference>
<accession>A0A167N9K4</accession>
<dbReference type="EMBL" id="AZHD01000020">
    <property type="protein sequence ID" value="OAA55293.1"/>
    <property type="molecule type" value="Genomic_DNA"/>
</dbReference>
<name>A0A167N9K4_9HYPO</name>
<dbReference type="OrthoDB" id="5070419at2759"/>
<sequence length="120" mass="13118">MSGYFFGSAFTGIGILSVLAPEKDYEVFGLPLEPPAGNVSPMIYAKGARDLSYGLAYFFFQYKGMHDAINVFSAALLVTALSDGLIVWRYGGNKLKSKAYGHWGGLVAFSAWLAWRVYGE</sequence>
<evidence type="ECO:0000313" key="3">
    <source>
        <dbReference type="Proteomes" id="UP000076874"/>
    </source>
</evidence>
<dbReference type="Proteomes" id="UP000076874">
    <property type="component" value="Unassembled WGS sequence"/>
</dbReference>
<protein>
    <recommendedName>
        <fullName evidence="4">Integral membrane protein</fullName>
    </recommendedName>
</protein>
<evidence type="ECO:0000256" key="1">
    <source>
        <dbReference type="SAM" id="Phobius"/>
    </source>
</evidence>
<organism evidence="2 3">
    <name type="scientific">Niveomyces insectorum RCEF 264</name>
    <dbReference type="NCBI Taxonomy" id="1081102"/>
    <lineage>
        <taxon>Eukaryota</taxon>
        <taxon>Fungi</taxon>
        <taxon>Dikarya</taxon>
        <taxon>Ascomycota</taxon>
        <taxon>Pezizomycotina</taxon>
        <taxon>Sordariomycetes</taxon>
        <taxon>Hypocreomycetidae</taxon>
        <taxon>Hypocreales</taxon>
        <taxon>Cordycipitaceae</taxon>
        <taxon>Niveomyces</taxon>
    </lineage>
</organism>
<feature type="transmembrane region" description="Helical" evidence="1">
    <location>
        <begin position="68"/>
        <end position="88"/>
    </location>
</feature>
<dbReference type="Pfam" id="PF14087">
    <property type="entry name" value="DUF4267"/>
    <property type="match status" value="1"/>
</dbReference>
<proteinExistence type="predicted"/>
<reference evidence="2 3" key="1">
    <citation type="journal article" date="2016" name="Genome Biol. Evol.">
        <title>Divergent and convergent evolution of fungal pathogenicity.</title>
        <authorList>
            <person name="Shang Y."/>
            <person name="Xiao G."/>
            <person name="Zheng P."/>
            <person name="Cen K."/>
            <person name="Zhan S."/>
            <person name="Wang C."/>
        </authorList>
    </citation>
    <scope>NUCLEOTIDE SEQUENCE [LARGE SCALE GENOMIC DNA]</scope>
    <source>
        <strain evidence="2 3">RCEF 264</strain>
    </source>
</reference>
<evidence type="ECO:0008006" key="4">
    <source>
        <dbReference type="Google" id="ProtNLM"/>
    </source>
</evidence>
<keyword evidence="1" id="KW-1133">Transmembrane helix</keyword>
<feature type="transmembrane region" description="Helical" evidence="1">
    <location>
        <begin position="100"/>
        <end position="118"/>
    </location>
</feature>
<evidence type="ECO:0000313" key="2">
    <source>
        <dbReference type="EMBL" id="OAA55293.1"/>
    </source>
</evidence>
<comment type="caution">
    <text evidence="2">The sequence shown here is derived from an EMBL/GenBank/DDBJ whole genome shotgun (WGS) entry which is preliminary data.</text>
</comment>
<keyword evidence="3" id="KW-1185">Reference proteome</keyword>
<gene>
    <name evidence="2" type="ORF">SPI_08388</name>
</gene>
<dbReference type="AlphaFoldDB" id="A0A167N9K4"/>
<keyword evidence="1" id="KW-0812">Transmembrane</keyword>
<keyword evidence="1" id="KW-0472">Membrane</keyword>